<dbReference type="PANTHER" id="PTHR47331">
    <property type="entry name" value="PHD-TYPE DOMAIN-CONTAINING PROTEIN"/>
    <property type="match status" value="1"/>
</dbReference>
<protein>
    <submittedName>
        <fullName evidence="1">(salmon louse) hypothetical protein</fullName>
    </submittedName>
</protein>
<dbReference type="Proteomes" id="UP000675881">
    <property type="component" value="Chromosome 13"/>
</dbReference>
<evidence type="ECO:0000313" key="2">
    <source>
        <dbReference type="Proteomes" id="UP000675881"/>
    </source>
</evidence>
<dbReference type="AlphaFoldDB" id="A0A7R8H3L8"/>
<gene>
    <name evidence="1" type="ORF">LSAA_3878</name>
</gene>
<evidence type="ECO:0000313" key="1">
    <source>
        <dbReference type="EMBL" id="CAF2834090.1"/>
    </source>
</evidence>
<sequence>MIRGDKTTLKVRPVFNVGFPDSRRISLNDCLLNGPRLHSDIGQILLRFPSNKIGNMADIKKMIKPHSQTEIGRKYPVACKSITSNLYVDDVCEESRDSEYARSLVNEFKNFFSSEGWNLTKFASNSSELLDFLSTEDHLIKSFVELRYASLDGTTMGLDYPSITDVSLIYVELNKKSVVAISKTENDIPNRFENYSKLIRFIALCRRWVTRKSHHSNVLSSEELNDAEVKILHIIQCEGFPIEYENISNNRLISKSNNLSSSDPIWDPSLQLLVVELWSLHRSSVIWTNEKIFGLESPSEHNDWVLAMSLKVVPIHTKRAFKLKHSDQVIVFGWVSDYGKYTFGGYPE</sequence>
<reference evidence="1" key="1">
    <citation type="submission" date="2021-02" db="EMBL/GenBank/DDBJ databases">
        <authorList>
            <person name="Bekaert M."/>
        </authorList>
    </citation>
    <scope>NUCLEOTIDE SEQUENCE</scope>
    <source>
        <strain evidence="1">IoA-00</strain>
    </source>
</reference>
<organism evidence="1 2">
    <name type="scientific">Lepeophtheirus salmonis</name>
    <name type="common">Salmon louse</name>
    <name type="synonym">Caligus salmonis</name>
    <dbReference type="NCBI Taxonomy" id="72036"/>
    <lineage>
        <taxon>Eukaryota</taxon>
        <taxon>Metazoa</taxon>
        <taxon>Ecdysozoa</taxon>
        <taxon>Arthropoda</taxon>
        <taxon>Crustacea</taxon>
        <taxon>Multicrustacea</taxon>
        <taxon>Hexanauplia</taxon>
        <taxon>Copepoda</taxon>
        <taxon>Siphonostomatoida</taxon>
        <taxon>Caligidae</taxon>
        <taxon>Lepeophtheirus</taxon>
    </lineage>
</organism>
<accession>A0A7R8H3L8</accession>
<keyword evidence="2" id="KW-1185">Reference proteome</keyword>
<name>A0A7R8H3L8_LEPSM</name>
<dbReference type="EMBL" id="HG994592">
    <property type="protein sequence ID" value="CAF2834090.1"/>
    <property type="molecule type" value="Genomic_DNA"/>
</dbReference>
<proteinExistence type="predicted"/>